<sequence length="253" mass="29441">MRMMTTMMDSSRNEAQELKPPAIGCKLRPLIRRPIYPAYGLRNPNFLSISDHEREIPAPLVSTRWNPTPEQLQVLEEMYRRGMRTPAAEQIQQIAAKLRRFGKIEGKNVFYWFQNHKARERQKKRRQLAVRKIHANHHTPPGLIRRYLEIEQHRKVSNCCTPSEVSASMHGAVIAADGWNHRVSTVGNEWQLDSDILSSSSLTGQESTKPYFYGFNHQNQTTLHLFPSPQQEPIRIPRTFAPTRFFEFLPIKN</sequence>
<evidence type="ECO:0000313" key="13">
    <source>
        <dbReference type="Proteomes" id="UP001567538"/>
    </source>
</evidence>
<evidence type="ECO:0000259" key="11">
    <source>
        <dbReference type="PROSITE" id="PS50071"/>
    </source>
</evidence>
<name>A0ABD1FJB6_SALDI</name>
<dbReference type="InterPro" id="IPR044555">
    <property type="entry name" value="WUSCHEL-like"/>
</dbReference>
<dbReference type="PANTHER" id="PTHR45940">
    <property type="entry name" value="WUSCHEL-RELATED HOMEOBOX 1-RELATED"/>
    <property type="match status" value="1"/>
</dbReference>
<accession>A0ABD1FJB6</accession>
<evidence type="ECO:0000256" key="4">
    <source>
        <dbReference type="ARBA" id="ARBA00023125"/>
    </source>
</evidence>
<dbReference type="CDD" id="cd00086">
    <property type="entry name" value="homeodomain"/>
    <property type="match status" value="1"/>
</dbReference>
<dbReference type="SUPFAM" id="SSF46689">
    <property type="entry name" value="Homeodomain-like"/>
    <property type="match status" value="1"/>
</dbReference>
<dbReference type="GO" id="GO:0005634">
    <property type="term" value="C:nucleus"/>
    <property type="evidence" value="ECO:0007669"/>
    <property type="project" value="UniProtKB-SubCell"/>
</dbReference>
<keyword evidence="2" id="KW-0217">Developmental protein</keyword>
<dbReference type="InterPro" id="IPR009057">
    <property type="entry name" value="Homeodomain-like_sf"/>
</dbReference>
<dbReference type="GO" id="GO:0003677">
    <property type="term" value="F:DNA binding"/>
    <property type="evidence" value="ECO:0007669"/>
    <property type="project" value="UniProtKB-UniRule"/>
</dbReference>
<dbReference type="InterPro" id="IPR001356">
    <property type="entry name" value="HD"/>
</dbReference>
<dbReference type="Gene3D" id="1.10.10.60">
    <property type="entry name" value="Homeodomain-like"/>
    <property type="match status" value="1"/>
</dbReference>
<dbReference type="AlphaFoldDB" id="A0ABD1FJB6"/>
<comment type="similarity">
    <text evidence="8">Belongs to the WUS homeobox family.</text>
</comment>
<keyword evidence="13" id="KW-1185">Reference proteome</keyword>
<keyword evidence="4 9" id="KW-0238">DNA-binding</keyword>
<dbReference type="FunFam" id="1.10.10.60:FF:000146">
    <property type="entry name" value="WUSCHEL-related homeobox 4"/>
    <property type="match status" value="1"/>
</dbReference>
<protein>
    <recommendedName>
        <fullName evidence="11">Homeobox domain-containing protein</fullName>
    </recommendedName>
</protein>
<dbReference type="PANTHER" id="PTHR45940:SF13">
    <property type="entry name" value="WUSCHEL-RELATED HOMEOBOX 1"/>
    <property type="match status" value="1"/>
</dbReference>
<keyword evidence="3" id="KW-0805">Transcription regulation</keyword>
<organism evidence="12 13">
    <name type="scientific">Salvia divinorum</name>
    <name type="common">Maria pastora</name>
    <name type="synonym">Diviner's sage</name>
    <dbReference type="NCBI Taxonomy" id="28513"/>
    <lineage>
        <taxon>Eukaryota</taxon>
        <taxon>Viridiplantae</taxon>
        <taxon>Streptophyta</taxon>
        <taxon>Embryophyta</taxon>
        <taxon>Tracheophyta</taxon>
        <taxon>Spermatophyta</taxon>
        <taxon>Magnoliopsida</taxon>
        <taxon>eudicotyledons</taxon>
        <taxon>Gunneridae</taxon>
        <taxon>Pentapetalae</taxon>
        <taxon>asterids</taxon>
        <taxon>lamiids</taxon>
        <taxon>Lamiales</taxon>
        <taxon>Lamiaceae</taxon>
        <taxon>Nepetoideae</taxon>
        <taxon>Mentheae</taxon>
        <taxon>Salviinae</taxon>
        <taxon>Salvia</taxon>
        <taxon>Salvia subgen. Calosphace</taxon>
    </lineage>
</organism>
<dbReference type="PROSITE" id="PS50071">
    <property type="entry name" value="HOMEOBOX_2"/>
    <property type="match status" value="1"/>
</dbReference>
<dbReference type="EMBL" id="JBEAFC010000014">
    <property type="protein sequence ID" value="KAL1531942.1"/>
    <property type="molecule type" value="Genomic_DNA"/>
</dbReference>
<dbReference type="GO" id="GO:0099402">
    <property type="term" value="P:plant organ development"/>
    <property type="evidence" value="ECO:0007669"/>
    <property type="project" value="UniProtKB-ARBA"/>
</dbReference>
<feature type="domain" description="Homeobox" evidence="11">
    <location>
        <begin position="68"/>
        <end position="123"/>
    </location>
</feature>
<comment type="caution">
    <text evidence="12">The sequence shown here is derived from an EMBL/GenBank/DDBJ whole genome shotgun (WGS) entry which is preliminary data.</text>
</comment>
<evidence type="ECO:0000256" key="3">
    <source>
        <dbReference type="ARBA" id="ARBA00023015"/>
    </source>
</evidence>
<evidence type="ECO:0000313" key="12">
    <source>
        <dbReference type="EMBL" id="KAL1531942.1"/>
    </source>
</evidence>
<evidence type="ECO:0000256" key="2">
    <source>
        <dbReference type="ARBA" id="ARBA00022473"/>
    </source>
</evidence>
<proteinExistence type="inferred from homology"/>
<evidence type="ECO:0000256" key="1">
    <source>
        <dbReference type="ARBA" id="ARBA00004123"/>
    </source>
</evidence>
<evidence type="ECO:0000256" key="8">
    <source>
        <dbReference type="ARBA" id="ARBA00024040"/>
    </source>
</evidence>
<reference evidence="12 13" key="1">
    <citation type="submission" date="2024-06" db="EMBL/GenBank/DDBJ databases">
        <title>A chromosome level genome sequence of Diviner's sage (Salvia divinorum).</title>
        <authorList>
            <person name="Ford S.A."/>
            <person name="Ro D.-K."/>
            <person name="Ness R.W."/>
            <person name="Phillips M.A."/>
        </authorList>
    </citation>
    <scope>NUCLEOTIDE SEQUENCE [LARGE SCALE GENOMIC DNA]</scope>
    <source>
        <strain evidence="12">SAF-2024a</strain>
        <tissue evidence="12">Leaf</tissue>
    </source>
</reference>
<dbReference type="Proteomes" id="UP001567538">
    <property type="component" value="Unassembled WGS sequence"/>
</dbReference>
<feature type="DNA-binding region" description="Homeobox" evidence="9">
    <location>
        <begin position="70"/>
        <end position="124"/>
    </location>
</feature>
<evidence type="ECO:0000256" key="6">
    <source>
        <dbReference type="ARBA" id="ARBA00023163"/>
    </source>
</evidence>
<evidence type="ECO:0000256" key="5">
    <source>
        <dbReference type="ARBA" id="ARBA00023155"/>
    </source>
</evidence>
<evidence type="ECO:0000256" key="7">
    <source>
        <dbReference type="ARBA" id="ARBA00023242"/>
    </source>
</evidence>
<dbReference type="SMART" id="SM00389">
    <property type="entry name" value="HOX"/>
    <property type="match status" value="1"/>
</dbReference>
<keyword evidence="6" id="KW-0804">Transcription</keyword>
<keyword evidence="7 9" id="KW-0539">Nucleus</keyword>
<gene>
    <name evidence="12" type="ORF">AAHA92_32022</name>
</gene>
<keyword evidence="5 9" id="KW-0371">Homeobox</keyword>
<comment type="subcellular location">
    <subcellularLocation>
        <location evidence="1 9 10">Nucleus</location>
    </subcellularLocation>
</comment>
<evidence type="ECO:0000256" key="9">
    <source>
        <dbReference type="PROSITE-ProRule" id="PRU00108"/>
    </source>
</evidence>
<evidence type="ECO:0000256" key="10">
    <source>
        <dbReference type="RuleBase" id="RU000682"/>
    </source>
</evidence>
<dbReference type="Pfam" id="PF00046">
    <property type="entry name" value="Homeodomain"/>
    <property type="match status" value="1"/>
</dbReference>